<sequence length="42" mass="4754">MASKKLTLALLKEDAKKLKKTACSTYRGYSCFYLPSFCSIED</sequence>
<evidence type="ECO:0000313" key="1">
    <source>
        <dbReference type="EMBL" id="ADP32542.1"/>
    </source>
</evidence>
<protein>
    <recommendedName>
        <fullName evidence="3">Bacteriocin</fullName>
    </recommendedName>
</protein>
<dbReference type="RefSeq" id="WP_003325863.1">
    <property type="nucleotide sequence ID" value="NC_014639.1"/>
</dbReference>
<reference evidence="1 2" key="1">
    <citation type="journal article" date="2011" name="Front. Microbiol.">
        <title>Genomic signatures of strain selection and enhancement in Bacillus atrophaeus var. globigii, a historical biowarfare simulant.</title>
        <authorList>
            <person name="Gibbons H.S."/>
            <person name="Broomall S.M."/>
            <person name="McNew L.A."/>
            <person name="Daligault H."/>
            <person name="Chapman C."/>
            <person name="Bruce D."/>
            <person name="Karavis M."/>
            <person name="Krepps M."/>
            <person name="McGregor P.A."/>
            <person name="Hong C."/>
            <person name="Park K.H."/>
            <person name="Akmal A."/>
            <person name="Feldman A."/>
            <person name="Lin J.S."/>
            <person name="Chang W.E."/>
            <person name="Higgs B.W."/>
            <person name="Demirev P."/>
            <person name="Lindquist J."/>
            <person name="Liem A."/>
            <person name="Fochler E."/>
            <person name="Read T.D."/>
            <person name="Tapia R."/>
            <person name="Johnson S."/>
            <person name="Bishop-Lilly K.A."/>
            <person name="Detter C."/>
            <person name="Han C."/>
            <person name="Sozhamannan S."/>
            <person name="Rosenzweig C.N."/>
            <person name="Skowronski E.W."/>
        </authorList>
    </citation>
    <scope>NUCLEOTIDE SEQUENCE [LARGE SCALE GENOMIC DNA]</scope>
    <source>
        <strain evidence="1 2">1942</strain>
    </source>
</reference>
<name>A0ABM5LXK3_BACA1</name>
<evidence type="ECO:0008006" key="3">
    <source>
        <dbReference type="Google" id="ProtNLM"/>
    </source>
</evidence>
<gene>
    <name evidence="1" type="ordered locus">BATR1942_08015</name>
</gene>
<dbReference type="EMBL" id="CP002207">
    <property type="protein sequence ID" value="ADP32542.1"/>
    <property type="molecule type" value="Genomic_DNA"/>
</dbReference>
<accession>A0ABM5LXK3</accession>
<proteinExistence type="predicted"/>
<dbReference type="Proteomes" id="UP000006867">
    <property type="component" value="Chromosome"/>
</dbReference>
<organism evidence="1 2">
    <name type="scientific">Bacillus atrophaeus (strain 1942)</name>
    <dbReference type="NCBI Taxonomy" id="720555"/>
    <lineage>
        <taxon>Bacteria</taxon>
        <taxon>Bacillati</taxon>
        <taxon>Bacillota</taxon>
        <taxon>Bacilli</taxon>
        <taxon>Bacillales</taxon>
        <taxon>Bacillaceae</taxon>
        <taxon>Bacillus</taxon>
    </lineage>
</organism>
<evidence type="ECO:0000313" key="2">
    <source>
        <dbReference type="Proteomes" id="UP000006867"/>
    </source>
</evidence>
<keyword evidence="2" id="KW-1185">Reference proteome</keyword>